<dbReference type="AlphaFoldDB" id="A0A248LFN2"/>
<reference evidence="8" key="1">
    <citation type="submission" date="2017-06" db="EMBL/GenBank/DDBJ databases">
        <title>Whole genome sequence of Laribacter hongkongensis LHGZ1.</title>
        <authorList>
            <person name="Chen D."/>
            <person name="Wu H."/>
            <person name="Chen J."/>
        </authorList>
    </citation>
    <scope>NUCLEOTIDE SEQUENCE [LARGE SCALE GENOMIC DNA]</scope>
    <source>
        <strain evidence="8">LHGZ1</strain>
    </source>
</reference>
<evidence type="ECO:0000313" key="8">
    <source>
        <dbReference type="Proteomes" id="UP000197424"/>
    </source>
</evidence>
<organism evidence="7 8">
    <name type="scientific">Laribacter hongkongensis</name>
    <dbReference type="NCBI Taxonomy" id="168471"/>
    <lineage>
        <taxon>Bacteria</taxon>
        <taxon>Pseudomonadati</taxon>
        <taxon>Pseudomonadota</taxon>
        <taxon>Betaproteobacteria</taxon>
        <taxon>Neisseriales</taxon>
        <taxon>Aquaspirillaceae</taxon>
        <taxon>Laribacter</taxon>
    </lineage>
</organism>
<evidence type="ECO:0000259" key="6">
    <source>
        <dbReference type="PROSITE" id="PS51352"/>
    </source>
</evidence>
<dbReference type="Proteomes" id="UP000197424">
    <property type="component" value="Chromosome"/>
</dbReference>
<dbReference type="InterPro" id="IPR036249">
    <property type="entry name" value="Thioredoxin-like_sf"/>
</dbReference>
<dbReference type="GO" id="GO:0004601">
    <property type="term" value="F:peroxidase activity"/>
    <property type="evidence" value="ECO:0007669"/>
    <property type="project" value="UniProtKB-KW"/>
</dbReference>
<dbReference type="GO" id="GO:0034599">
    <property type="term" value="P:cellular response to oxidative stress"/>
    <property type="evidence" value="ECO:0007669"/>
    <property type="project" value="TreeGrafter"/>
</dbReference>
<dbReference type="Gene3D" id="3.40.30.10">
    <property type="entry name" value="Glutaredoxin"/>
    <property type="match status" value="1"/>
</dbReference>
<sequence>MTTVYDFSATRLDGSEQSLADYRGQVLLIVNTASECGFTPQYAGLESLYGQYRDQGFSVLGFPCNQFGGQEPGDSEAIGQFCSTRFHVTFPLFAKVDVNGAGAHPLYRHLVKARPGILNTEAIKWNFTKFLVGRDGEVLARYAPTTRPEELVADIEAALAQPGS</sequence>
<dbReference type="FunFam" id="3.40.30.10:FF:000010">
    <property type="entry name" value="Glutathione peroxidase"/>
    <property type="match status" value="1"/>
</dbReference>
<dbReference type="EMBL" id="CP022115">
    <property type="protein sequence ID" value="ASJ23226.1"/>
    <property type="molecule type" value="Genomic_DNA"/>
</dbReference>
<evidence type="ECO:0000313" key="7">
    <source>
        <dbReference type="EMBL" id="ASJ23226.1"/>
    </source>
</evidence>
<dbReference type="SUPFAM" id="SSF52833">
    <property type="entry name" value="Thioredoxin-like"/>
    <property type="match status" value="1"/>
</dbReference>
<evidence type="ECO:0000256" key="1">
    <source>
        <dbReference type="ARBA" id="ARBA00006926"/>
    </source>
</evidence>
<proteinExistence type="inferred from homology"/>
<keyword evidence="3 5" id="KW-0560">Oxidoreductase</keyword>
<dbReference type="InterPro" id="IPR000889">
    <property type="entry name" value="Glutathione_peroxidase"/>
</dbReference>
<evidence type="ECO:0000256" key="3">
    <source>
        <dbReference type="ARBA" id="ARBA00023002"/>
    </source>
</evidence>
<keyword evidence="2 5" id="KW-0575">Peroxidase</keyword>
<dbReference type="Pfam" id="PF00255">
    <property type="entry name" value="GSHPx"/>
    <property type="match status" value="1"/>
</dbReference>
<protein>
    <recommendedName>
        <fullName evidence="5">Glutathione peroxidase</fullName>
    </recommendedName>
</protein>
<name>A0A248LFN2_9NEIS</name>
<dbReference type="PIRSF" id="PIRSF000303">
    <property type="entry name" value="Glutathion_perox"/>
    <property type="match status" value="1"/>
</dbReference>
<dbReference type="PRINTS" id="PR01011">
    <property type="entry name" value="GLUTPROXDASE"/>
</dbReference>
<evidence type="ECO:0000256" key="4">
    <source>
        <dbReference type="PIRSR" id="PIRSR000303-1"/>
    </source>
</evidence>
<dbReference type="PROSITE" id="PS00763">
    <property type="entry name" value="GLUTATHIONE_PEROXID_2"/>
    <property type="match status" value="1"/>
</dbReference>
<dbReference type="CDD" id="cd00340">
    <property type="entry name" value="GSH_Peroxidase"/>
    <property type="match status" value="1"/>
</dbReference>
<dbReference type="PANTHER" id="PTHR11592">
    <property type="entry name" value="GLUTATHIONE PEROXIDASE"/>
    <property type="match status" value="1"/>
</dbReference>
<dbReference type="PROSITE" id="PS51355">
    <property type="entry name" value="GLUTATHIONE_PEROXID_3"/>
    <property type="match status" value="1"/>
</dbReference>
<evidence type="ECO:0000256" key="2">
    <source>
        <dbReference type="ARBA" id="ARBA00022559"/>
    </source>
</evidence>
<dbReference type="PROSITE" id="PS00460">
    <property type="entry name" value="GLUTATHIONE_PEROXID_1"/>
    <property type="match status" value="1"/>
</dbReference>
<dbReference type="OrthoDB" id="9785502at2"/>
<dbReference type="PANTHER" id="PTHR11592:SF78">
    <property type="entry name" value="GLUTATHIONE PEROXIDASE"/>
    <property type="match status" value="1"/>
</dbReference>
<dbReference type="InterPro" id="IPR029760">
    <property type="entry name" value="GPX_CS"/>
</dbReference>
<dbReference type="PROSITE" id="PS51352">
    <property type="entry name" value="THIOREDOXIN_2"/>
    <property type="match status" value="1"/>
</dbReference>
<dbReference type="InterPro" id="IPR029759">
    <property type="entry name" value="GPX_AS"/>
</dbReference>
<feature type="domain" description="Thioredoxin" evidence="6">
    <location>
        <begin position="1"/>
        <end position="160"/>
    </location>
</feature>
<dbReference type="InterPro" id="IPR013766">
    <property type="entry name" value="Thioredoxin_domain"/>
</dbReference>
<feature type="active site" evidence="4">
    <location>
        <position position="36"/>
    </location>
</feature>
<comment type="similarity">
    <text evidence="1 5">Belongs to the glutathione peroxidase family.</text>
</comment>
<gene>
    <name evidence="7" type="ORF">LHGZ1_0395</name>
</gene>
<dbReference type="RefSeq" id="WP_088859976.1">
    <property type="nucleotide sequence ID" value="NZ_CP022115.1"/>
</dbReference>
<evidence type="ECO:0000256" key="5">
    <source>
        <dbReference type="RuleBase" id="RU000499"/>
    </source>
</evidence>
<accession>A0A248LFN2</accession>